<gene>
    <name evidence="2" type="ORF">EYF80_045676</name>
</gene>
<sequence>MQLGPCERQDVGGAAGALAHHHRDGGALLEVVQHGQDHVGTPLKDQGHDGDTLADSYGKEEEEEEDEDGA</sequence>
<name>A0A4Z2FTE3_9TELE</name>
<protein>
    <submittedName>
        <fullName evidence="2">Uncharacterized protein</fullName>
    </submittedName>
</protein>
<proteinExistence type="predicted"/>
<organism evidence="2 3">
    <name type="scientific">Liparis tanakae</name>
    <name type="common">Tanaka's snailfish</name>
    <dbReference type="NCBI Taxonomy" id="230148"/>
    <lineage>
        <taxon>Eukaryota</taxon>
        <taxon>Metazoa</taxon>
        <taxon>Chordata</taxon>
        <taxon>Craniata</taxon>
        <taxon>Vertebrata</taxon>
        <taxon>Euteleostomi</taxon>
        <taxon>Actinopterygii</taxon>
        <taxon>Neopterygii</taxon>
        <taxon>Teleostei</taxon>
        <taxon>Neoteleostei</taxon>
        <taxon>Acanthomorphata</taxon>
        <taxon>Eupercaria</taxon>
        <taxon>Perciformes</taxon>
        <taxon>Cottioidei</taxon>
        <taxon>Cottales</taxon>
        <taxon>Liparidae</taxon>
        <taxon>Liparis</taxon>
    </lineage>
</organism>
<dbReference type="AlphaFoldDB" id="A0A4Z2FTE3"/>
<evidence type="ECO:0000313" key="3">
    <source>
        <dbReference type="Proteomes" id="UP000314294"/>
    </source>
</evidence>
<feature type="region of interest" description="Disordered" evidence="1">
    <location>
        <begin position="1"/>
        <end position="21"/>
    </location>
</feature>
<dbReference type="EMBL" id="SRLO01000922">
    <property type="protein sequence ID" value="TNN44125.1"/>
    <property type="molecule type" value="Genomic_DNA"/>
</dbReference>
<reference evidence="2 3" key="1">
    <citation type="submission" date="2019-03" db="EMBL/GenBank/DDBJ databases">
        <title>First draft genome of Liparis tanakae, snailfish: a comprehensive survey of snailfish specific genes.</title>
        <authorList>
            <person name="Kim W."/>
            <person name="Song I."/>
            <person name="Jeong J.-H."/>
            <person name="Kim D."/>
            <person name="Kim S."/>
            <person name="Ryu S."/>
            <person name="Song J.Y."/>
            <person name="Lee S.K."/>
        </authorList>
    </citation>
    <scope>NUCLEOTIDE SEQUENCE [LARGE SCALE GENOMIC DNA]</scope>
    <source>
        <tissue evidence="2">Muscle</tissue>
    </source>
</reference>
<comment type="caution">
    <text evidence="2">The sequence shown here is derived from an EMBL/GenBank/DDBJ whole genome shotgun (WGS) entry which is preliminary data.</text>
</comment>
<feature type="compositionally biased region" description="Acidic residues" evidence="1">
    <location>
        <begin position="60"/>
        <end position="70"/>
    </location>
</feature>
<feature type="region of interest" description="Disordered" evidence="1">
    <location>
        <begin position="33"/>
        <end position="70"/>
    </location>
</feature>
<dbReference type="Proteomes" id="UP000314294">
    <property type="component" value="Unassembled WGS sequence"/>
</dbReference>
<keyword evidence="3" id="KW-1185">Reference proteome</keyword>
<accession>A0A4Z2FTE3</accession>
<evidence type="ECO:0000313" key="2">
    <source>
        <dbReference type="EMBL" id="TNN44125.1"/>
    </source>
</evidence>
<evidence type="ECO:0000256" key="1">
    <source>
        <dbReference type="SAM" id="MobiDB-lite"/>
    </source>
</evidence>